<feature type="domain" description="Aspartate/ornithine carbamoyltransferase carbamoyl-P binding" evidence="8">
    <location>
        <begin position="4"/>
        <end position="142"/>
    </location>
</feature>
<sequence>MAVRHFLTLLDLSKEELRAVIERAIELKALRNQGVTSEPFRNKVLGMIFEKASTRTRVSFEAGMAQMGGHALFLSPRDTQLGRGEPVEDSARVISRMVDMVMIRTFGHEILERFAEFSKVPVINALSDSYHPCQLLADLQTYFEHRGSPEGKVVAWVGDGNNMCNSYISAARQFDFELRIACPEGYDPDPAIVAAAGNRVTVVRRPEDAVRGADWVATDVWASMGQEDEQRIRMKAFAGYLVNHELMSHANRDAVFMHCLPAHRGEEVSGELLEDESISVVWDEAENRLHAQKALMEFLLDNSN</sequence>
<feature type="binding site" evidence="6">
    <location>
        <begin position="223"/>
        <end position="224"/>
    </location>
    <ligand>
        <name>L-ornithine</name>
        <dbReference type="ChEBI" id="CHEBI:46911"/>
    </ligand>
</feature>
<dbReference type="InterPro" id="IPR002292">
    <property type="entry name" value="Orn/put_carbamltrans"/>
</dbReference>
<keyword evidence="10" id="KW-1185">Reference proteome</keyword>
<dbReference type="NCBIfam" id="TIGR00658">
    <property type="entry name" value="orni_carb_tr"/>
    <property type="match status" value="1"/>
</dbReference>
<evidence type="ECO:0000256" key="2">
    <source>
        <dbReference type="ARBA" id="ARBA00007805"/>
    </source>
</evidence>
<protein>
    <recommendedName>
        <fullName evidence="3 6">Ornithine carbamoyltransferase</fullName>
        <shortName evidence="6">OTCase</shortName>
        <ecNumber evidence="3 6">2.1.3.3</ecNumber>
    </recommendedName>
</protein>
<dbReference type="Pfam" id="PF00185">
    <property type="entry name" value="OTCace"/>
    <property type="match status" value="1"/>
</dbReference>
<reference evidence="9 10" key="1">
    <citation type="submission" date="2019-05" db="EMBL/GenBank/DDBJ databases">
        <title>Microbulbifer harenosus sp. nov., an alginate-degrading bacterium isolated from coastal sand.</title>
        <authorList>
            <person name="Huang H."/>
            <person name="Mo K."/>
            <person name="Bao S."/>
        </authorList>
    </citation>
    <scope>NUCLEOTIDE SEQUENCE [LARGE SCALE GENOMIC DNA]</scope>
    <source>
        <strain evidence="9 10">HB161719</strain>
    </source>
</reference>
<dbReference type="PANTHER" id="PTHR45753">
    <property type="entry name" value="ORNITHINE CARBAMOYLTRANSFERASE, MITOCHONDRIAL"/>
    <property type="match status" value="1"/>
</dbReference>
<gene>
    <name evidence="9" type="primary">argF</name>
    <name evidence="9" type="ORF">FDY93_14060</name>
</gene>
<dbReference type="InterPro" id="IPR006131">
    <property type="entry name" value="Asp_carbamoyltransf_Asp/Orn-bd"/>
</dbReference>
<dbReference type="RefSeq" id="WP_138236392.1">
    <property type="nucleotide sequence ID" value="NZ_CP185860.1"/>
</dbReference>
<dbReference type="Proteomes" id="UP000306791">
    <property type="component" value="Unassembled WGS sequence"/>
</dbReference>
<dbReference type="Gene3D" id="3.40.50.1370">
    <property type="entry name" value="Aspartate/ornithine carbamoyltransferase"/>
    <property type="match status" value="2"/>
</dbReference>
<dbReference type="InterPro" id="IPR006130">
    <property type="entry name" value="Asp/Orn_carbamoylTrfase"/>
</dbReference>
<evidence type="ECO:0000259" key="7">
    <source>
        <dbReference type="Pfam" id="PF00185"/>
    </source>
</evidence>
<feature type="binding site" evidence="6">
    <location>
        <position position="219"/>
    </location>
    <ligand>
        <name>L-ornithine</name>
        <dbReference type="ChEBI" id="CHEBI:46911"/>
    </ligand>
</feature>
<evidence type="ECO:0000256" key="5">
    <source>
        <dbReference type="ARBA" id="ARBA00048772"/>
    </source>
</evidence>
<feature type="domain" description="Aspartate/ornithine carbamoyltransferase Asp/Orn-binding" evidence="7">
    <location>
        <begin position="151"/>
        <end position="298"/>
    </location>
</feature>
<name>A0ABY2UGM4_9GAMM</name>
<dbReference type="PROSITE" id="PS00097">
    <property type="entry name" value="CARBAMOYLTRANSFERASE"/>
    <property type="match status" value="1"/>
</dbReference>
<feature type="binding site" evidence="6">
    <location>
        <begin position="131"/>
        <end position="134"/>
    </location>
    <ligand>
        <name>carbamoyl phosphate</name>
        <dbReference type="ChEBI" id="CHEBI:58228"/>
    </ligand>
</feature>
<comment type="subcellular location">
    <subcellularLocation>
        <location evidence="6">Cytoplasm</location>
    </subcellularLocation>
</comment>
<organism evidence="9 10">
    <name type="scientific">Microbulbifer harenosus</name>
    <dbReference type="NCBI Taxonomy" id="2576840"/>
    <lineage>
        <taxon>Bacteria</taxon>
        <taxon>Pseudomonadati</taxon>
        <taxon>Pseudomonadota</taxon>
        <taxon>Gammaproteobacteria</taxon>
        <taxon>Cellvibrionales</taxon>
        <taxon>Microbulbiferaceae</taxon>
        <taxon>Microbulbifer</taxon>
    </lineage>
</organism>
<dbReference type="InterPro" id="IPR036901">
    <property type="entry name" value="Asp/Orn_carbamoylTrfase_sf"/>
</dbReference>
<keyword evidence="6" id="KW-0963">Cytoplasm</keyword>
<evidence type="ECO:0000256" key="4">
    <source>
        <dbReference type="ARBA" id="ARBA00022679"/>
    </source>
</evidence>
<dbReference type="EMBL" id="VANI01000015">
    <property type="protein sequence ID" value="TLM76087.1"/>
    <property type="molecule type" value="Genomic_DNA"/>
</dbReference>
<comment type="caution">
    <text evidence="9">The sequence shown here is derived from an EMBL/GenBank/DDBJ whole genome shotgun (WGS) entry which is preliminary data.</text>
</comment>
<keyword evidence="4 6" id="KW-0808">Transferase</keyword>
<feature type="binding site" evidence="6">
    <location>
        <begin position="259"/>
        <end position="260"/>
    </location>
    <ligand>
        <name>carbamoyl phosphate</name>
        <dbReference type="ChEBI" id="CHEBI:58228"/>
    </ligand>
</feature>
<dbReference type="HAMAP" id="MF_01109">
    <property type="entry name" value="OTCase"/>
    <property type="match status" value="1"/>
</dbReference>
<dbReference type="PRINTS" id="PR00100">
    <property type="entry name" value="AOTCASE"/>
</dbReference>
<evidence type="ECO:0000259" key="8">
    <source>
        <dbReference type="Pfam" id="PF02729"/>
    </source>
</evidence>
<evidence type="ECO:0000256" key="3">
    <source>
        <dbReference type="ARBA" id="ARBA00013007"/>
    </source>
</evidence>
<dbReference type="InterPro" id="IPR024904">
    <property type="entry name" value="OTCase_ArgI"/>
</dbReference>
<feature type="binding site" evidence="6">
    <location>
        <position position="288"/>
    </location>
    <ligand>
        <name>carbamoyl phosphate</name>
        <dbReference type="ChEBI" id="CHEBI:58228"/>
    </ligand>
</feature>
<comment type="catalytic activity">
    <reaction evidence="5 6">
        <text>carbamoyl phosphate + L-ornithine = L-citrulline + phosphate + H(+)</text>
        <dbReference type="Rhea" id="RHEA:19513"/>
        <dbReference type="ChEBI" id="CHEBI:15378"/>
        <dbReference type="ChEBI" id="CHEBI:43474"/>
        <dbReference type="ChEBI" id="CHEBI:46911"/>
        <dbReference type="ChEBI" id="CHEBI:57743"/>
        <dbReference type="ChEBI" id="CHEBI:58228"/>
        <dbReference type="EC" id="2.1.3.3"/>
    </reaction>
</comment>
<comment type="similarity">
    <text evidence="2 6">Belongs to the aspartate/ornithine carbamoyltransferase superfamily. OTCase family.</text>
</comment>
<evidence type="ECO:0000313" key="10">
    <source>
        <dbReference type="Proteomes" id="UP000306791"/>
    </source>
</evidence>
<feature type="binding site" evidence="6">
    <location>
        <begin position="53"/>
        <end position="56"/>
    </location>
    <ligand>
        <name>carbamoyl phosphate</name>
        <dbReference type="ChEBI" id="CHEBI:58228"/>
    </ligand>
</feature>
<evidence type="ECO:0000256" key="6">
    <source>
        <dbReference type="HAMAP-Rule" id="MF_01109"/>
    </source>
</evidence>
<dbReference type="PRINTS" id="PR00102">
    <property type="entry name" value="OTCASE"/>
</dbReference>
<dbReference type="InterPro" id="IPR006132">
    <property type="entry name" value="Asp/Orn_carbamoyltranf_P-bd"/>
</dbReference>
<dbReference type="NCBIfam" id="NF001986">
    <property type="entry name" value="PRK00779.1"/>
    <property type="match status" value="1"/>
</dbReference>
<comment type="pathway">
    <text evidence="1">Amino-acid biosynthesis; L-arginine biosynthesis; L-arginine from L-ornithine and carbamoyl phosphate: step 1/3.</text>
</comment>
<dbReference type="PANTHER" id="PTHR45753:SF3">
    <property type="entry name" value="ORNITHINE TRANSCARBAMYLASE, MITOCHONDRIAL"/>
    <property type="match status" value="1"/>
</dbReference>
<proteinExistence type="inferred from homology"/>
<feature type="binding site" evidence="6">
    <location>
        <position position="104"/>
    </location>
    <ligand>
        <name>carbamoyl phosphate</name>
        <dbReference type="ChEBI" id="CHEBI:58228"/>
    </ligand>
</feature>
<feature type="binding site" evidence="6">
    <location>
        <position position="80"/>
    </location>
    <ligand>
        <name>carbamoyl phosphate</name>
        <dbReference type="ChEBI" id="CHEBI:58228"/>
    </ligand>
</feature>
<dbReference type="EC" id="2.1.3.3" evidence="3 6"/>
<accession>A0ABY2UGM4</accession>
<dbReference type="GO" id="GO:0004585">
    <property type="term" value="F:ornithine carbamoyltransferase activity"/>
    <property type="evidence" value="ECO:0007669"/>
    <property type="project" value="UniProtKB-EC"/>
</dbReference>
<dbReference type="Pfam" id="PF02729">
    <property type="entry name" value="OTCace_N"/>
    <property type="match status" value="1"/>
</dbReference>
<evidence type="ECO:0000313" key="9">
    <source>
        <dbReference type="EMBL" id="TLM76087.1"/>
    </source>
</evidence>
<dbReference type="SUPFAM" id="SSF53671">
    <property type="entry name" value="Aspartate/ornithine carbamoyltransferase"/>
    <property type="match status" value="1"/>
</dbReference>
<feature type="binding site" evidence="6">
    <location>
        <position position="162"/>
    </location>
    <ligand>
        <name>L-ornithine</name>
        <dbReference type="ChEBI" id="CHEBI:46911"/>
    </ligand>
</feature>
<evidence type="ECO:0000256" key="1">
    <source>
        <dbReference type="ARBA" id="ARBA00004975"/>
    </source>
</evidence>